<feature type="transmembrane region" description="Helical" evidence="1">
    <location>
        <begin position="26"/>
        <end position="44"/>
    </location>
</feature>
<proteinExistence type="predicted"/>
<protein>
    <recommendedName>
        <fullName evidence="4">DUF4381 domain-containing protein</fullName>
    </recommendedName>
</protein>
<dbReference type="Proteomes" id="UP000185999">
    <property type="component" value="Unassembled WGS sequence"/>
</dbReference>
<keyword evidence="3" id="KW-1185">Reference proteome</keyword>
<dbReference type="STRING" id="619304.SAMN05421760_106195"/>
<dbReference type="EMBL" id="FTOE01000006">
    <property type="protein sequence ID" value="SIS87280.1"/>
    <property type="molecule type" value="Genomic_DNA"/>
</dbReference>
<organism evidence="2 3">
    <name type="scientific">Neptunomonas antarctica</name>
    <dbReference type="NCBI Taxonomy" id="619304"/>
    <lineage>
        <taxon>Bacteria</taxon>
        <taxon>Pseudomonadati</taxon>
        <taxon>Pseudomonadota</taxon>
        <taxon>Gammaproteobacteria</taxon>
        <taxon>Oceanospirillales</taxon>
        <taxon>Oceanospirillaceae</taxon>
        <taxon>Neptunomonas</taxon>
    </lineage>
</organism>
<evidence type="ECO:0000256" key="1">
    <source>
        <dbReference type="SAM" id="Phobius"/>
    </source>
</evidence>
<keyword evidence="1" id="KW-1133">Transmembrane helix</keyword>
<keyword evidence="1" id="KW-0812">Transmembrane</keyword>
<dbReference type="AlphaFoldDB" id="A0A1N7MMM3"/>
<gene>
    <name evidence="2" type="ORF">SAMN05421760_106195</name>
</gene>
<dbReference type="Pfam" id="PF14316">
    <property type="entry name" value="DUF4381"/>
    <property type="match status" value="1"/>
</dbReference>
<evidence type="ECO:0008006" key="4">
    <source>
        <dbReference type="Google" id="ProtNLM"/>
    </source>
</evidence>
<dbReference type="OrthoDB" id="283083at2"/>
<dbReference type="RefSeq" id="WP_054340433.1">
    <property type="nucleotide sequence ID" value="NZ_FTOE01000006.1"/>
</dbReference>
<keyword evidence="1" id="KW-0472">Membrane</keyword>
<dbReference type="InterPro" id="IPR025489">
    <property type="entry name" value="DUF4381"/>
</dbReference>
<reference evidence="3" key="1">
    <citation type="submission" date="2017-01" db="EMBL/GenBank/DDBJ databases">
        <authorList>
            <person name="Varghese N."/>
            <person name="Submissions S."/>
        </authorList>
    </citation>
    <scope>NUCLEOTIDE SEQUENCE [LARGE SCALE GENOMIC DNA]</scope>
    <source>
        <strain evidence="3">DSM 22306</strain>
    </source>
</reference>
<accession>A0A1N7MMM3</accession>
<evidence type="ECO:0000313" key="3">
    <source>
        <dbReference type="Proteomes" id="UP000185999"/>
    </source>
</evidence>
<sequence>MAMSDIPLHPMQLPAPIGWWPMAPGWWFLIIFSVMGIGCLMWWLRRRYADPRRYALAELEQIKQRYNDSENQSALLASCNILLKRTALTLLPRHNVAALSGDAWLAFLMQNSKGCQQDSLQCLADGPYRPNIECDAAYLLAGCCQWLKTAGKGKPNDV</sequence>
<evidence type="ECO:0000313" key="2">
    <source>
        <dbReference type="EMBL" id="SIS87280.1"/>
    </source>
</evidence>
<name>A0A1N7MMM3_9GAMM</name>